<organism evidence="6 7">
    <name type="scientific">Mameliella alba</name>
    <dbReference type="NCBI Taxonomy" id="561184"/>
    <lineage>
        <taxon>Bacteria</taxon>
        <taxon>Pseudomonadati</taxon>
        <taxon>Pseudomonadota</taxon>
        <taxon>Alphaproteobacteria</taxon>
        <taxon>Rhodobacterales</taxon>
        <taxon>Roseobacteraceae</taxon>
        <taxon>Mameliella</taxon>
    </lineage>
</organism>
<evidence type="ECO:0000256" key="1">
    <source>
        <dbReference type="ARBA" id="ARBA00007137"/>
    </source>
</evidence>
<dbReference type="InterPro" id="IPR010426">
    <property type="entry name" value="MTTB_MeTrfase"/>
</dbReference>
<evidence type="ECO:0000256" key="3">
    <source>
        <dbReference type="ARBA" id="ARBA00022679"/>
    </source>
</evidence>
<dbReference type="EMBL" id="JSUQ01000023">
    <property type="protein sequence ID" value="KHQ50686.1"/>
    <property type="molecule type" value="Genomic_DNA"/>
</dbReference>
<dbReference type="Gene3D" id="3.20.20.480">
    <property type="entry name" value="Trimethylamine methyltransferase-like"/>
    <property type="match status" value="1"/>
</dbReference>
<dbReference type="GO" id="GO:0015948">
    <property type="term" value="P:methanogenesis"/>
    <property type="evidence" value="ECO:0007669"/>
    <property type="project" value="UniProtKB-UniRule"/>
</dbReference>
<evidence type="ECO:0000313" key="7">
    <source>
        <dbReference type="Proteomes" id="UP000030960"/>
    </source>
</evidence>
<evidence type="ECO:0000313" key="6">
    <source>
        <dbReference type="EMBL" id="KHQ50686.1"/>
    </source>
</evidence>
<keyword evidence="2 6" id="KW-0489">Methyltransferase</keyword>
<keyword evidence="7" id="KW-1185">Reference proteome</keyword>
<gene>
    <name evidence="6" type="ORF">OA50_04755</name>
</gene>
<dbReference type="EC" id="2.1.1.-" evidence="4"/>
<dbReference type="OrthoDB" id="5713681at2"/>
<dbReference type="GO" id="GO:0032259">
    <property type="term" value="P:methylation"/>
    <property type="evidence" value="ECO:0007669"/>
    <property type="project" value="UniProtKB-KW"/>
</dbReference>
<feature type="region of interest" description="Disordered" evidence="5">
    <location>
        <begin position="1"/>
        <end position="25"/>
    </location>
</feature>
<comment type="caution">
    <text evidence="6">The sequence shown here is derived from an EMBL/GenBank/DDBJ whole genome shotgun (WGS) entry which is preliminary data.</text>
</comment>
<evidence type="ECO:0000256" key="5">
    <source>
        <dbReference type="SAM" id="MobiDB-lite"/>
    </source>
</evidence>
<comment type="similarity">
    <text evidence="1 4">Belongs to the trimethylamine methyltransferase family.</text>
</comment>
<reference evidence="6 7" key="1">
    <citation type="submission" date="2014-10" db="EMBL/GenBank/DDBJ databases">
        <title>Genome sequence of Ponticoccus sp. strain UMTAT08 isolated from clonal culture of toxic dinoflagellate Alexandrium tamiyavanichii.</title>
        <authorList>
            <person name="Gan H.Y."/>
            <person name="Muhd D.-D."/>
            <person name="Mohd Noor M.E."/>
            <person name="Yeong Y.S."/>
            <person name="Usup G."/>
        </authorList>
    </citation>
    <scope>NUCLEOTIDE SEQUENCE [LARGE SCALE GENOMIC DNA]</scope>
    <source>
        <strain evidence="6 7">UMTAT08</strain>
    </source>
</reference>
<name>A0A0B3S1Z6_9RHOB</name>
<keyword evidence="3 4" id="KW-0808">Transferase</keyword>
<dbReference type="RefSeq" id="WP_043145732.1">
    <property type="nucleotide sequence ID" value="NZ_JSUQ01000023.1"/>
</dbReference>
<dbReference type="Pfam" id="PF06253">
    <property type="entry name" value="MTTB"/>
    <property type="match status" value="1"/>
</dbReference>
<dbReference type="STRING" id="561184.SAMN05216376_11938"/>
<sequence length="515" mass="55182">MATEAQTPARRRRQRGGDDAAPARKVNYRQLTNPFTPQTVFTQDRIEAIHATALRVLSELGLKVLLPEARKLYAQAGCIVDEDSQIVRIGQEVVEAALASAPRQFTLHGGDPSRDLDMALGTLAFQSGAGAPNCSDLLRGRRAGTLRDVEELTKLVQHFDAIQMLSPGVEPQDIPIHLRHYAFTRMQLSVSDKVPFVFSRGTPQALDAFEMIAEFRGLSEVEFRTQPHCYTIINTNSPRQIDIPMAQGLIDFARYGQPSVVTPFCLMGAMAPVTVAGAVTLSHAEALAGITLTQLARPGAPVCYGAFASNVDMKSGAPAFGTPEQVKASLAAGQLARLVGLPWRNAAGCAANTNDAQAAHETEISAWGALMSGASIVIHAAGWIEGGLTVSYEKFITDMEMVQVMAELCAATPCSDAEIGYDALAEVRPGGHFFGCAHTMERYATAFYEPLVADWTNFGTWTERGSLDANDRALGLWQQILADHKAPACATGDRVAALDGFIAKRTGEGGAPPAD</sequence>
<dbReference type="AlphaFoldDB" id="A0A0B3S1Z6"/>
<dbReference type="PATRIC" id="fig|1515334.3.peg.4785"/>
<dbReference type="InterPro" id="IPR038601">
    <property type="entry name" value="MttB-like_sf"/>
</dbReference>
<dbReference type="Proteomes" id="UP000030960">
    <property type="component" value="Unassembled WGS sequence"/>
</dbReference>
<dbReference type="PIRSF" id="PIRSF037567">
    <property type="entry name" value="MTTB_MeTrfase"/>
    <property type="match status" value="1"/>
</dbReference>
<dbReference type="GO" id="GO:0008168">
    <property type="term" value="F:methyltransferase activity"/>
    <property type="evidence" value="ECO:0007669"/>
    <property type="project" value="UniProtKB-KW"/>
</dbReference>
<evidence type="ECO:0000256" key="2">
    <source>
        <dbReference type="ARBA" id="ARBA00022603"/>
    </source>
</evidence>
<accession>A0A0B3S1Z6</accession>
<evidence type="ECO:0000256" key="4">
    <source>
        <dbReference type="PIRNR" id="PIRNR037567"/>
    </source>
</evidence>
<protein>
    <recommendedName>
        <fullName evidence="4">Methyltransferase</fullName>
        <ecNumber evidence="4">2.1.1.-</ecNumber>
    </recommendedName>
</protein>
<proteinExistence type="inferred from homology"/>